<feature type="non-terminal residue" evidence="2">
    <location>
        <position position="1"/>
    </location>
</feature>
<evidence type="ECO:0000256" key="1">
    <source>
        <dbReference type="SAM" id="MobiDB-lite"/>
    </source>
</evidence>
<proteinExistence type="predicted"/>
<dbReference type="AlphaFoldDB" id="A0A371ENC9"/>
<dbReference type="EMBL" id="QJKJ01012940">
    <property type="protein sequence ID" value="RDX67557.1"/>
    <property type="molecule type" value="Genomic_DNA"/>
</dbReference>
<dbReference type="Proteomes" id="UP000257109">
    <property type="component" value="Unassembled WGS sequence"/>
</dbReference>
<evidence type="ECO:0000313" key="3">
    <source>
        <dbReference type="Proteomes" id="UP000257109"/>
    </source>
</evidence>
<protein>
    <submittedName>
        <fullName evidence="2">Uncharacterized protein</fullName>
    </submittedName>
</protein>
<name>A0A371ENC9_MUCPR</name>
<comment type="caution">
    <text evidence="2">The sequence shown here is derived from an EMBL/GenBank/DDBJ whole genome shotgun (WGS) entry which is preliminary data.</text>
</comment>
<reference evidence="2" key="1">
    <citation type="submission" date="2018-05" db="EMBL/GenBank/DDBJ databases">
        <title>Draft genome of Mucuna pruriens seed.</title>
        <authorList>
            <person name="Nnadi N.E."/>
            <person name="Vos R."/>
            <person name="Hasami M.H."/>
            <person name="Devisetty U.K."/>
            <person name="Aguiy J.C."/>
        </authorList>
    </citation>
    <scope>NUCLEOTIDE SEQUENCE [LARGE SCALE GENOMIC DNA]</scope>
    <source>
        <strain evidence="2">JCA_2017</strain>
    </source>
</reference>
<keyword evidence="3" id="KW-1185">Reference proteome</keyword>
<sequence length="73" mass="8404">MTTWKDLDLSSSKDEDKEANICSMENTTSDDEAHEEELLSNSLTLSIGYKELKKKISKLSKEFDYLKNENDIL</sequence>
<feature type="region of interest" description="Disordered" evidence="1">
    <location>
        <begin position="1"/>
        <end position="20"/>
    </location>
</feature>
<evidence type="ECO:0000313" key="2">
    <source>
        <dbReference type="EMBL" id="RDX67557.1"/>
    </source>
</evidence>
<feature type="compositionally biased region" description="Basic and acidic residues" evidence="1">
    <location>
        <begin position="1"/>
        <end position="19"/>
    </location>
</feature>
<organism evidence="2 3">
    <name type="scientific">Mucuna pruriens</name>
    <name type="common">Velvet bean</name>
    <name type="synonym">Dolichos pruriens</name>
    <dbReference type="NCBI Taxonomy" id="157652"/>
    <lineage>
        <taxon>Eukaryota</taxon>
        <taxon>Viridiplantae</taxon>
        <taxon>Streptophyta</taxon>
        <taxon>Embryophyta</taxon>
        <taxon>Tracheophyta</taxon>
        <taxon>Spermatophyta</taxon>
        <taxon>Magnoliopsida</taxon>
        <taxon>eudicotyledons</taxon>
        <taxon>Gunneridae</taxon>
        <taxon>Pentapetalae</taxon>
        <taxon>rosids</taxon>
        <taxon>fabids</taxon>
        <taxon>Fabales</taxon>
        <taxon>Fabaceae</taxon>
        <taxon>Papilionoideae</taxon>
        <taxon>50 kb inversion clade</taxon>
        <taxon>NPAAA clade</taxon>
        <taxon>indigoferoid/millettioid clade</taxon>
        <taxon>Phaseoleae</taxon>
        <taxon>Mucuna</taxon>
    </lineage>
</organism>
<accession>A0A371ENC9</accession>
<gene>
    <name evidence="2" type="ORF">CR513_53556</name>
</gene>